<name>A0A3D9LDX9_9MICC</name>
<evidence type="ECO:0008006" key="5">
    <source>
        <dbReference type="Google" id="ProtNLM"/>
    </source>
</evidence>
<feature type="region of interest" description="Disordered" evidence="1">
    <location>
        <begin position="156"/>
        <end position="260"/>
    </location>
</feature>
<proteinExistence type="predicted"/>
<keyword evidence="4" id="KW-1185">Reference proteome</keyword>
<keyword evidence="2" id="KW-0472">Membrane</keyword>
<gene>
    <name evidence="3" type="ORF">C8E99_1170</name>
</gene>
<dbReference type="OrthoDB" id="4967010at2"/>
<dbReference type="AlphaFoldDB" id="A0A3D9LDX9"/>
<sequence length="260" mass="26374">MTATQQRLAMQQPVPTRESTAPQIGQAAPWQPVIRPARQPDGDAGQNASSRRRTPLALVPAPIRKSGRGFAGLCVSVLVAALMTVLVTNITVSNRQYELVSLKNEQLDLSQSNELLRQQVEHLEAPQNLAAEATKLGMVNPGDVASIDLPSGAVTGTATAADAEDKPSGHVAAPESPSEKRAAAAAGSASTASDAETPEAVVDSADVGAFADLPAPSGENATGNGSADRADSPAQEGAAGGSDSLNGGTIPAPEFSARGN</sequence>
<evidence type="ECO:0000313" key="3">
    <source>
        <dbReference type="EMBL" id="REE03363.1"/>
    </source>
</evidence>
<feature type="region of interest" description="Disordered" evidence="1">
    <location>
        <begin position="1"/>
        <end position="53"/>
    </location>
</feature>
<evidence type="ECO:0000256" key="2">
    <source>
        <dbReference type="SAM" id="Phobius"/>
    </source>
</evidence>
<protein>
    <recommendedName>
        <fullName evidence="5">Cell division protein FtsL</fullName>
    </recommendedName>
</protein>
<keyword evidence="2" id="KW-1133">Transmembrane helix</keyword>
<feature type="compositionally biased region" description="Low complexity" evidence="1">
    <location>
        <begin position="183"/>
        <end position="195"/>
    </location>
</feature>
<evidence type="ECO:0000256" key="1">
    <source>
        <dbReference type="SAM" id="MobiDB-lite"/>
    </source>
</evidence>
<keyword evidence="2" id="KW-0812">Transmembrane</keyword>
<dbReference type="RefSeq" id="WP_115931492.1">
    <property type="nucleotide sequence ID" value="NZ_QREH01000001.1"/>
</dbReference>
<comment type="caution">
    <text evidence="3">The sequence shown here is derived from an EMBL/GenBank/DDBJ whole genome shotgun (WGS) entry which is preliminary data.</text>
</comment>
<organism evidence="3 4">
    <name type="scientific">Citricoccus muralis</name>
    <dbReference type="NCBI Taxonomy" id="169134"/>
    <lineage>
        <taxon>Bacteria</taxon>
        <taxon>Bacillati</taxon>
        <taxon>Actinomycetota</taxon>
        <taxon>Actinomycetes</taxon>
        <taxon>Micrococcales</taxon>
        <taxon>Micrococcaceae</taxon>
        <taxon>Citricoccus</taxon>
    </lineage>
</organism>
<feature type="transmembrane region" description="Helical" evidence="2">
    <location>
        <begin position="70"/>
        <end position="92"/>
    </location>
</feature>
<evidence type="ECO:0000313" key="4">
    <source>
        <dbReference type="Proteomes" id="UP000256727"/>
    </source>
</evidence>
<accession>A0A3D9LDX9</accession>
<reference evidence="3 4" key="1">
    <citation type="submission" date="2018-07" db="EMBL/GenBank/DDBJ databases">
        <title>Sequencing the genomes of 1000 actinobacteria strains.</title>
        <authorList>
            <person name="Klenk H.-P."/>
        </authorList>
    </citation>
    <scope>NUCLEOTIDE SEQUENCE [LARGE SCALE GENOMIC DNA]</scope>
    <source>
        <strain evidence="3 4">DSM 14442</strain>
    </source>
</reference>
<feature type="compositionally biased region" description="Polar residues" evidence="1">
    <location>
        <begin position="1"/>
        <end position="23"/>
    </location>
</feature>
<dbReference type="Proteomes" id="UP000256727">
    <property type="component" value="Unassembled WGS sequence"/>
</dbReference>
<dbReference type="EMBL" id="QREH01000001">
    <property type="protein sequence ID" value="REE03363.1"/>
    <property type="molecule type" value="Genomic_DNA"/>
</dbReference>